<dbReference type="SMART" id="SM00267">
    <property type="entry name" value="GGDEF"/>
    <property type="match status" value="1"/>
</dbReference>
<dbReference type="GO" id="GO:0052621">
    <property type="term" value="F:diguanylate cyclase activity"/>
    <property type="evidence" value="ECO:0007669"/>
    <property type="project" value="TreeGrafter"/>
</dbReference>
<keyword evidence="2" id="KW-0378">Hydrolase</keyword>
<protein>
    <submittedName>
        <fullName evidence="2">Cyclic di-GMP phosphodiesterase Gmr</fullName>
        <ecNumber evidence="2">3.1.4.52</ecNumber>
    </submittedName>
</protein>
<dbReference type="InterPro" id="IPR029787">
    <property type="entry name" value="Nucleotide_cyclase"/>
</dbReference>
<evidence type="ECO:0000313" key="2">
    <source>
        <dbReference type="EMBL" id="CUN12548.1"/>
    </source>
</evidence>
<dbReference type="InterPro" id="IPR050469">
    <property type="entry name" value="Diguanylate_Cyclase"/>
</dbReference>
<organism evidence="2 3">
    <name type="scientific">Roseburia intestinalis</name>
    <dbReference type="NCBI Taxonomy" id="166486"/>
    <lineage>
        <taxon>Bacteria</taxon>
        <taxon>Bacillati</taxon>
        <taxon>Bacillota</taxon>
        <taxon>Clostridia</taxon>
        <taxon>Lachnospirales</taxon>
        <taxon>Lachnospiraceae</taxon>
        <taxon>Roseburia</taxon>
    </lineage>
</organism>
<dbReference type="PaxDb" id="166486-ERS852572_02030"/>
<sequence length="1103" mass="128950">MIEKYYDGAIEQVAAGLGTVEKNHLLVRYSGQFSVENLNDTKQLEKNEDIFVQVHEFETGEITCAYEPYLTTICDGFRRYMTGTFEEFMETCDVYYLHRPVLLGYFNQDNTGREEIILLDEVAYEQERMLAALERMLCAIADRHPVLFVLNRFQLASKSTMQLTARFLKCENCNIGLVLGVSDIQAMPEFLVPDWEMLYETLDDGSKIYHIGNSGRKKEETIDDEKYVDYGSEKVYRKLQNMVEFLDFDQAAYYLETIERKIKFDNLLVDDAARFRMWLLFVKVSILRQDIPKALEICEDLEKIHLAGKEEECAYEQDYLIATAYMYQGKLKEALEMAGETYRIAGKMSDDYRMFLSELLEAKIQMSGWYNIFFCAQDVKIKESLIQNLIRYNYRNHLAHVYIYAYDNKPEIVKKANQSEELLIYFSRGIRIAKKLGNEYLINMAYQKNIMLSSTNGMYEISLLYSVRTYEALKDKRSIQAGRIYSGIAYNLCAIGENERAMAYYRHAIRLFYHLREPEDIAEVQYNMSLNCIMCGQYEKAEFYLTQCMKAVERLHLNSLRVCNLSKLYGLLALVSILEGNRFNCERYLNNCRQFLNYVIEKEKMGDRFGTVHDYAKVDDDMFLYTFSRGLLAVHDGDYKKADADYEKAEDYLSRSEGNQFFSYALFQQKRMECFKCLENQKGYEKQKKTLEEYERQHFSTYGKLAKKMMDTLPPVDEADGQQDVSEQELDVLLWQESMVLAYKSKKHQLDFISTWQKLIDVTGVCAEEMIDAVMKTFLNHFNVDCAVYARCMERQTQVLYNNTGIDLNEERTGRIIASLKRNPGGYAISKISSNYNEHQDITALFGEDDVCSLVAVPYFNNAKLESFLITYVRMKDNWHSSVNRYMLDEDDLNMYQLLFREVKYSLNRLDAYDKIYEMNNKLYLAAVTDQLTGIYNREGFYRRIKDLIDEFSGGKRKPELGLMFIDLDNFKHYNDTYGHDVGDLVLKEMADIFSGLCEKQGFVCRYGGDEYIIVFFTADKERLKETAKQIYQKIDQADGFEKAISEKLKKQISIRKEQRISCSIGIVLAEDIHGEEEINQMIKRADDLLYSIKTTKKGTYRI</sequence>
<evidence type="ECO:0000313" key="3">
    <source>
        <dbReference type="Proteomes" id="UP000095350"/>
    </source>
</evidence>
<dbReference type="SMART" id="SM00028">
    <property type="entry name" value="TPR"/>
    <property type="match status" value="4"/>
</dbReference>
<dbReference type="PROSITE" id="PS50887">
    <property type="entry name" value="GGDEF"/>
    <property type="match status" value="1"/>
</dbReference>
<gene>
    <name evidence="2" type="primary">gmr_2</name>
    <name evidence="2" type="ORF">ERS852572_02030</name>
</gene>
<dbReference type="NCBIfam" id="TIGR00254">
    <property type="entry name" value="GGDEF"/>
    <property type="match status" value="1"/>
</dbReference>
<dbReference type="SUPFAM" id="SSF48452">
    <property type="entry name" value="TPR-like"/>
    <property type="match status" value="1"/>
</dbReference>
<dbReference type="Proteomes" id="UP000095350">
    <property type="component" value="Unassembled WGS sequence"/>
</dbReference>
<dbReference type="PANTHER" id="PTHR45138">
    <property type="entry name" value="REGULATORY COMPONENTS OF SENSORY TRANSDUCTION SYSTEM"/>
    <property type="match status" value="1"/>
</dbReference>
<reference evidence="2 3" key="1">
    <citation type="submission" date="2015-09" db="EMBL/GenBank/DDBJ databases">
        <authorList>
            <consortium name="Pathogen Informatics"/>
        </authorList>
    </citation>
    <scope>NUCLEOTIDE SEQUENCE [LARGE SCALE GENOMIC DNA]</scope>
    <source>
        <strain evidence="2 3">2789STDY5834960</strain>
    </source>
</reference>
<dbReference type="Gene3D" id="3.30.70.270">
    <property type="match status" value="1"/>
</dbReference>
<dbReference type="EMBL" id="CYXZ01000014">
    <property type="protein sequence ID" value="CUN12548.1"/>
    <property type="molecule type" value="Genomic_DNA"/>
</dbReference>
<dbReference type="InterPro" id="IPR011990">
    <property type="entry name" value="TPR-like_helical_dom_sf"/>
</dbReference>
<dbReference type="GO" id="GO:0005886">
    <property type="term" value="C:plasma membrane"/>
    <property type="evidence" value="ECO:0007669"/>
    <property type="project" value="TreeGrafter"/>
</dbReference>
<dbReference type="PANTHER" id="PTHR45138:SF9">
    <property type="entry name" value="DIGUANYLATE CYCLASE DGCM-RELATED"/>
    <property type="match status" value="1"/>
</dbReference>
<evidence type="ECO:0000259" key="1">
    <source>
        <dbReference type="PROSITE" id="PS50887"/>
    </source>
</evidence>
<feature type="domain" description="GGDEF" evidence="1">
    <location>
        <begin position="959"/>
        <end position="1103"/>
    </location>
</feature>
<accession>A0A173UG41</accession>
<dbReference type="InterPro" id="IPR043128">
    <property type="entry name" value="Rev_trsase/Diguanyl_cyclase"/>
</dbReference>
<proteinExistence type="predicted"/>
<dbReference type="Gene3D" id="1.25.40.10">
    <property type="entry name" value="Tetratricopeptide repeat domain"/>
    <property type="match status" value="1"/>
</dbReference>
<dbReference type="GO" id="GO:0043709">
    <property type="term" value="P:cell adhesion involved in single-species biofilm formation"/>
    <property type="evidence" value="ECO:0007669"/>
    <property type="project" value="TreeGrafter"/>
</dbReference>
<dbReference type="GO" id="GO:0071111">
    <property type="term" value="F:cyclic-guanylate-specific phosphodiesterase activity"/>
    <property type="evidence" value="ECO:0007669"/>
    <property type="project" value="UniProtKB-EC"/>
</dbReference>
<dbReference type="GO" id="GO:1902201">
    <property type="term" value="P:negative regulation of bacterial-type flagellum-dependent cell motility"/>
    <property type="evidence" value="ECO:0007669"/>
    <property type="project" value="TreeGrafter"/>
</dbReference>
<dbReference type="OrthoDB" id="9813903at2"/>
<dbReference type="InterPro" id="IPR019734">
    <property type="entry name" value="TPR_rpt"/>
</dbReference>
<dbReference type="CDD" id="cd01949">
    <property type="entry name" value="GGDEF"/>
    <property type="match status" value="1"/>
</dbReference>
<dbReference type="STRING" id="166486.ERS852572_02030"/>
<name>A0A173UG41_9FIRM</name>
<dbReference type="AlphaFoldDB" id="A0A173UG41"/>
<dbReference type="Pfam" id="PF00990">
    <property type="entry name" value="GGDEF"/>
    <property type="match status" value="1"/>
</dbReference>
<dbReference type="InterPro" id="IPR000160">
    <property type="entry name" value="GGDEF_dom"/>
</dbReference>
<dbReference type="RefSeq" id="WP_055194460.1">
    <property type="nucleotide sequence ID" value="NZ_CABIYH010000014.1"/>
</dbReference>
<dbReference type="EC" id="3.1.4.52" evidence="2"/>
<dbReference type="SUPFAM" id="SSF55073">
    <property type="entry name" value="Nucleotide cyclase"/>
    <property type="match status" value="1"/>
</dbReference>